<proteinExistence type="predicted"/>
<dbReference type="AlphaFoldDB" id="A0A914Q1D2"/>
<protein>
    <submittedName>
        <fullName evidence="3">Uncharacterized protein</fullName>
    </submittedName>
</protein>
<feature type="transmembrane region" description="Helical" evidence="1">
    <location>
        <begin position="101"/>
        <end position="120"/>
    </location>
</feature>
<evidence type="ECO:0000313" key="3">
    <source>
        <dbReference type="WBParaSite" id="PDA_v2.g24944.t1"/>
    </source>
</evidence>
<dbReference type="WBParaSite" id="PDA_v2.g24944.t1">
    <property type="protein sequence ID" value="PDA_v2.g24944.t1"/>
    <property type="gene ID" value="PDA_v2.g24944"/>
</dbReference>
<sequence length="190" mass="22229">MHGDKRSQGCELCEGGDGYPYKYRCRNGVWEKVMCDNGTFCTEMGRCQAECQPYIGQLIEVNCSKYLKPNEDWPITEWDILLLSVYVLEERQMFDRDVFKIDFFIQMPIYILSYIPMIIIPFTLRIFAINSVILNGICLTISLLKLICDKIWITAALQAYQDLNVKAWCLSTNYVTWHEATDCKFEFLHL</sequence>
<name>A0A914Q1D2_9BILA</name>
<keyword evidence="1" id="KW-0472">Membrane</keyword>
<evidence type="ECO:0000256" key="1">
    <source>
        <dbReference type="SAM" id="Phobius"/>
    </source>
</evidence>
<keyword evidence="1" id="KW-0812">Transmembrane</keyword>
<organism evidence="2 3">
    <name type="scientific">Panagrolaimus davidi</name>
    <dbReference type="NCBI Taxonomy" id="227884"/>
    <lineage>
        <taxon>Eukaryota</taxon>
        <taxon>Metazoa</taxon>
        <taxon>Ecdysozoa</taxon>
        <taxon>Nematoda</taxon>
        <taxon>Chromadorea</taxon>
        <taxon>Rhabditida</taxon>
        <taxon>Tylenchina</taxon>
        <taxon>Panagrolaimomorpha</taxon>
        <taxon>Panagrolaimoidea</taxon>
        <taxon>Panagrolaimidae</taxon>
        <taxon>Panagrolaimus</taxon>
    </lineage>
</organism>
<accession>A0A914Q1D2</accession>
<evidence type="ECO:0000313" key="2">
    <source>
        <dbReference type="Proteomes" id="UP000887578"/>
    </source>
</evidence>
<dbReference type="Proteomes" id="UP000887578">
    <property type="component" value="Unplaced"/>
</dbReference>
<keyword evidence="1" id="KW-1133">Transmembrane helix</keyword>
<feature type="transmembrane region" description="Helical" evidence="1">
    <location>
        <begin position="126"/>
        <end position="148"/>
    </location>
</feature>
<reference evidence="3" key="1">
    <citation type="submission" date="2022-11" db="UniProtKB">
        <authorList>
            <consortium name="WormBaseParasite"/>
        </authorList>
    </citation>
    <scope>IDENTIFICATION</scope>
</reference>
<keyword evidence="2" id="KW-1185">Reference proteome</keyword>